<dbReference type="WBParaSite" id="ACOC_0000400801-mRNA-1">
    <property type="protein sequence ID" value="ACOC_0000400801-mRNA-1"/>
    <property type="gene ID" value="ACOC_0000400801"/>
</dbReference>
<name>A0A0R3PI31_ANGCS</name>
<sequence>MWCILLLLNQFSQRSWIRERERKLRRTRKGIVLVVDLLPIQSVCFFVLPVVWSSMFHLLPLSPPTCTSTGFDPWSGFTDL</sequence>
<feature type="transmembrane region" description="Helical" evidence="1">
    <location>
        <begin position="30"/>
        <end position="52"/>
    </location>
</feature>
<organism evidence="4">
    <name type="scientific">Angiostrongylus costaricensis</name>
    <name type="common">Nematode worm</name>
    <dbReference type="NCBI Taxonomy" id="334426"/>
    <lineage>
        <taxon>Eukaryota</taxon>
        <taxon>Metazoa</taxon>
        <taxon>Ecdysozoa</taxon>
        <taxon>Nematoda</taxon>
        <taxon>Chromadorea</taxon>
        <taxon>Rhabditida</taxon>
        <taxon>Rhabditina</taxon>
        <taxon>Rhabditomorpha</taxon>
        <taxon>Strongyloidea</taxon>
        <taxon>Metastrongylidae</taxon>
        <taxon>Angiostrongylus</taxon>
    </lineage>
</organism>
<reference evidence="2 3" key="2">
    <citation type="submission" date="2018-11" db="EMBL/GenBank/DDBJ databases">
        <authorList>
            <consortium name="Pathogen Informatics"/>
        </authorList>
    </citation>
    <scope>NUCLEOTIDE SEQUENCE [LARGE SCALE GENOMIC DNA]</scope>
    <source>
        <strain evidence="2 3">Costa Rica</strain>
    </source>
</reference>
<keyword evidence="1" id="KW-1133">Transmembrane helix</keyword>
<reference evidence="4" key="1">
    <citation type="submission" date="2017-02" db="UniProtKB">
        <authorList>
            <consortium name="WormBaseParasite"/>
        </authorList>
    </citation>
    <scope>IDENTIFICATION</scope>
</reference>
<dbReference type="Proteomes" id="UP000267027">
    <property type="component" value="Unassembled WGS sequence"/>
</dbReference>
<keyword evidence="1" id="KW-0812">Transmembrane</keyword>
<keyword evidence="1" id="KW-0472">Membrane</keyword>
<evidence type="ECO:0000313" key="4">
    <source>
        <dbReference type="WBParaSite" id="ACOC_0000400801-mRNA-1"/>
    </source>
</evidence>
<dbReference type="EMBL" id="UYYA01001757">
    <property type="protein sequence ID" value="VDM55594.1"/>
    <property type="molecule type" value="Genomic_DNA"/>
</dbReference>
<evidence type="ECO:0000313" key="3">
    <source>
        <dbReference type="Proteomes" id="UP000267027"/>
    </source>
</evidence>
<keyword evidence="3" id="KW-1185">Reference proteome</keyword>
<dbReference type="OrthoDB" id="5773379at2759"/>
<evidence type="ECO:0000256" key="1">
    <source>
        <dbReference type="SAM" id="Phobius"/>
    </source>
</evidence>
<evidence type="ECO:0000313" key="2">
    <source>
        <dbReference type="EMBL" id="VDM55594.1"/>
    </source>
</evidence>
<dbReference type="AlphaFoldDB" id="A0A0R3PI31"/>
<proteinExistence type="predicted"/>
<accession>A0A0R3PI31</accession>
<gene>
    <name evidence="2" type="ORF">ACOC_LOCUS4009</name>
</gene>
<protein>
    <submittedName>
        <fullName evidence="4">Secreted protein</fullName>
    </submittedName>
</protein>